<name>A0ABP7V3X2_9BACI</name>
<keyword evidence="3" id="KW-1185">Reference proteome</keyword>
<evidence type="ECO:0000313" key="3">
    <source>
        <dbReference type="Proteomes" id="UP001501734"/>
    </source>
</evidence>
<dbReference type="InterPro" id="IPR024047">
    <property type="entry name" value="MM3350-like_sf"/>
</dbReference>
<organism evidence="2 3">
    <name type="scientific">Amphibacillus indicireducens</name>
    <dbReference type="NCBI Taxonomy" id="1076330"/>
    <lineage>
        <taxon>Bacteria</taxon>
        <taxon>Bacillati</taxon>
        <taxon>Bacillota</taxon>
        <taxon>Bacilli</taxon>
        <taxon>Bacillales</taxon>
        <taxon>Bacillaceae</taxon>
        <taxon>Amphibacillus</taxon>
    </lineage>
</organism>
<reference evidence="3" key="1">
    <citation type="journal article" date="2019" name="Int. J. Syst. Evol. Microbiol.">
        <title>The Global Catalogue of Microorganisms (GCM) 10K type strain sequencing project: providing services to taxonomists for standard genome sequencing and annotation.</title>
        <authorList>
            <consortium name="The Broad Institute Genomics Platform"/>
            <consortium name="The Broad Institute Genome Sequencing Center for Infectious Disease"/>
            <person name="Wu L."/>
            <person name="Ma J."/>
        </authorList>
    </citation>
    <scope>NUCLEOTIDE SEQUENCE [LARGE SCALE GENOMIC DNA]</scope>
    <source>
        <strain evidence="3">JCM 17250</strain>
    </source>
</reference>
<dbReference type="RefSeq" id="WP_344909627.1">
    <property type="nucleotide sequence ID" value="NZ_BAABDL010000014.1"/>
</dbReference>
<sequence length="455" mass="53465">MDEKNYGTERQLSLDDLFDAPEAFGTGQSENNKQQSFTFGSNKKTFPIELVRDFDKFMSYIQSHPIQITKKRGYLSSKHLPFINQQLSVQAKDTTNYSQQEYYPYIHFFYQLATSAHLIKKELTRNHLTLTDRWSLYQKLSEAEKYCFLLETFWVDLDWSILSDHVYSSIDFVFPEMLEKISVECNEDMLEIANDSLLFNLLEKWSNFILYFEWFGLWVCKKDYQRVELYGKKLVFFAEKIKLTTFAVKVLSILLEQRDLYKWNIPLRRRMFGEINPIPGAPLHNEEAVEKEQSLFNVALIKLFPSGGVKTTLPRMERKFVSGRHTFKVSLNQSTWRTVVLSGDNTMDDLHHIIIKAYQFDDDHLYSFFMDGQKWSEDSIVSPLDYSSQSIATEVMIGSVGMHVGQQFMYLYDYGDEWTFNVTVMGIEEGETKPIKPYISAEKGKAPEQYYYYDD</sequence>
<dbReference type="InterPro" id="IPR012912">
    <property type="entry name" value="Plasmid_pRiA4b_Orf3-like"/>
</dbReference>
<dbReference type="Pfam" id="PF07929">
    <property type="entry name" value="PRiA4_ORF3"/>
    <property type="match status" value="1"/>
</dbReference>
<evidence type="ECO:0000313" key="2">
    <source>
        <dbReference type="EMBL" id="GAA4058985.1"/>
    </source>
</evidence>
<proteinExistence type="predicted"/>
<dbReference type="EMBL" id="BAABDL010000014">
    <property type="protein sequence ID" value="GAA4058985.1"/>
    <property type="molecule type" value="Genomic_DNA"/>
</dbReference>
<dbReference type="SUPFAM" id="SSF159941">
    <property type="entry name" value="MM3350-like"/>
    <property type="match status" value="1"/>
</dbReference>
<feature type="domain" description="Plasmid pRiA4b Orf3-like" evidence="1">
    <location>
        <begin position="328"/>
        <end position="448"/>
    </location>
</feature>
<dbReference type="Proteomes" id="UP001501734">
    <property type="component" value="Unassembled WGS sequence"/>
</dbReference>
<gene>
    <name evidence="2" type="ORF">GCM10022410_02700</name>
</gene>
<dbReference type="Gene3D" id="3.10.290.30">
    <property type="entry name" value="MM3350-like"/>
    <property type="match status" value="1"/>
</dbReference>
<protein>
    <recommendedName>
        <fullName evidence="1">Plasmid pRiA4b Orf3-like domain-containing protein</fullName>
    </recommendedName>
</protein>
<accession>A0ABP7V3X2</accession>
<comment type="caution">
    <text evidence="2">The sequence shown here is derived from an EMBL/GenBank/DDBJ whole genome shotgun (WGS) entry which is preliminary data.</text>
</comment>
<evidence type="ECO:0000259" key="1">
    <source>
        <dbReference type="Pfam" id="PF07929"/>
    </source>
</evidence>